<dbReference type="InterPro" id="IPR037883">
    <property type="entry name" value="Knr4/Smi1-like_sf"/>
</dbReference>
<dbReference type="EMBL" id="JBBMEI010000106">
    <property type="protein sequence ID" value="MEQ2360171.1"/>
    <property type="molecule type" value="Genomic_DNA"/>
</dbReference>
<proteinExistence type="predicted"/>
<evidence type="ECO:0000259" key="1">
    <source>
        <dbReference type="SMART" id="SM00860"/>
    </source>
</evidence>
<dbReference type="Gene3D" id="3.40.1580.10">
    <property type="entry name" value="SMI1/KNR4-like"/>
    <property type="match status" value="1"/>
</dbReference>
<organism evidence="2 3">
    <name type="scientific">Blautia intestinihominis</name>
    <dbReference type="NCBI Taxonomy" id="3133152"/>
    <lineage>
        <taxon>Bacteria</taxon>
        <taxon>Bacillati</taxon>
        <taxon>Bacillota</taxon>
        <taxon>Clostridia</taxon>
        <taxon>Lachnospirales</taxon>
        <taxon>Lachnospiraceae</taxon>
        <taxon>Blautia</taxon>
    </lineage>
</organism>
<dbReference type="SUPFAM" id="SSF160631">
    <property type="entry name" value="SMI1/KNR4-like"/>
    <property type="match status" value="1"/>
</dbReference>
<sequence>MEDVNAIHRIFKNLKYEMDNNGWVYQWHLGDEEPIKVTHKFYPPVSSEEFQLFEKHFPNMKLPASYKAFLSCSNGMELFCGEEGSSLVSCTIYSLKEALNQKEVWNNTPILSDPEFTYHLPVLFLQDIGDITMDLQAVLEGREDYLCYPAPDTDRFNLPFNEWLERYIVCQGHEFWFFLNP</sequence>
<gene>
    <name evidence="2" type="ORF">WMO75_17945</name>
</gene>
<dbReference type="RefSeq" id="WP_195456769.1">
    <property type="nucleotide sequence ID" value="NZ_JBBMEI010000106.1"/>
</dbReference>
<keyword evidence="3" id="KW-1185">Reference proteome</keyword>
<comment type="caution">
    <text evidence="2">The sequence shown here is derived from an EMBL/GenBank/DDBJ whole genome shotgun (WGS) entry which is preliminary data.</text>
</comment>
<feature type="domain" description="Knr4/Smi1-like" evidence="1">
    <location>
        <begin position="44"/>
        <end position="166"/>
    </location>
</feature>
<name>A0ABV1AQ43_9FIRM</name>
<accession>A0ABV1AQ43</accession>
<dbReference type="Pfam" id="PF09346">
    <property type="entry name" value="SMI1_KNR4"/>
    <property type="match status" value="1"/>
</dbReference>
<dbReference type="SMART" id="SM00860">
    <property type="entry name" value="SMI1_KNR4"/>
    <property type="match status" value="1"/>
</dbReference>
<reference evidence="2 3" key="1">
    <citation type="submission" date="2024-03" db="EMBL/GenBank/DDBJ databases">
        <title>Human intestinal bacterial collection.</title>
        <authorList>
            <person name="Pauvert C."/>
            <person name="Hitch T.C.A."/>
            <person name="Clavel T."/>
        </authorList>
    </citation>
    <scope>NUCLEOTIDE SEQUENCE [LARGE SCALE GENOMIC DNA]</scope>
    <source>
        <strain evidence="2 3">CLA-AA-H95</strain>
    </source>
</reference>
<evidence type="ECO:0000313" key="2">
    <source>
        <dbReference type="EMBL" id="MEQ2360171.1"/>
    </source>
</evidence>
<protein>
    <submittedName>
        <fullName evidence="2">SMI1/KNR4 family protein</fullName>
    </submittedName>
</protein>
<evidence type="ECO:0000313" key="3">
    <source>
        <dbReference type="Proteomes" id="UP001446032"/>
    </source>
</evidence>
<dbReference type="Proteomes" id="UP001446032">
    <property type="component" value="Unassembled WGS sequence"/>
</dbReference>
<dbReference type="InterPro" id="IPR018958">
    <property type="entry name" value="Knr4/Smi1-like_dom"/>
</dbReference>